<dbReference type="KEGG" id="otm:OSB_02190"/>
<dbReference type="PANTHER" id="PTHR35535:SF1">
    <property type="entry name" value="HEAT SHOCK PROTEIN HSLJ"/>
    <property type="match status" value="1"/>
</dbReference>
<protein>
    <submittedName>
        <fullName evidence="1">META domain protein</fullName>
    </submittedName>
</protein>
<dbReference type="InterPro" id="IPR005184">
    <property type="entry name" value="DUF306_Meta_HslJ"/>
</dbReference>
<reference evidence="1 2" key="1">
    <citation type="journal article" date="2015" name="Genome Announc.">
        <title>Closed Genome Sequence of Octadecabacter temperatus SB1, the First Mesophilic Species of the Genus Octadecabacter.</title>
        <authorList>
            <person name="Voget S."/>
            <person name="Billerbeck S."/>
            <person name="Simon M."/>
            <person name="Daniel R."/>
        </authorList>
    </citation>
    <scope>NUCLEOTIDE SEQUENCE [LARGE SCALE GENOMIC DNA]</scope>
    <source>
        <strain evidence="1 2">SB1</strain>
    </source>
</reference>
<evidence type="ECO:0000313" key="1">
    <source>
        <dbReference type="EMBL" id="AKS44788.1"/>
    </source>
</evidence>
<dbReference type="Pfam" id="PF03724">
    <property type="entry name" value="META"/>
    <property type="match status" value="1"/>
</dbReference>
<dbReference type="Proteomes" id="UP000067444">
    <property type="component" value="Chromosome"/>
</dbReference>
<dbReference type="Gene3D" id="2.40.128.270">
    <property type="match status" value="1"/>
</dbReference>
<dbReference type="PANTHER" id="PTHR35535">
    <property type="entry name" value="HEAT SHOCK PROTEIN HSLJ"/>
    <property type="match status" value="1"/>
</dbReference>
<dbReference type="STRING" id="1458307.OSB_02190"/>
<gene>
    <name evidence="1" type="ORF">OSB_02190</name>
</gene>
<dbReference type="RefSeq" id="WP_049833240.1">
    <property type="nucleotide sequence ID" value="NZ_CP012160.1"/>
</dbReference>
<dbReference type="AlphaFoldDB" id="A0A0K0Y1H0"/>
<sequence length="130" mass="14209">MFRFFAALLPVFFVSACFPDESISGFVEPTAEYHLVEIDGVPFNAIATISFPEAGKVEGQAPCNRYFAEQTAPYPWFGLDGIGATRMACENLSAETVFFAALEEMMLAEASGDTLILSNTDGREMVFVAR</sequence>
<accession>A0A0K0Y1H0</accession>
<dbReference type="PROSITE" id="PS51257">
    <property type="entry name" value="PROKAR_LIPOPROTEIN"/>
    <property type="match status" value="1"/>
</dbReference>
<name>A0A0K0Y1H0_9RHOB</name>
<dbReference type="OrthoDB" id="7777568at2"/>
<keyword evidence="2" id="KW-1185">Reference proteome</keyword>
<dbReference type="InterPro" id="IPR038670">
    <property type="entry name" value="HslJ-like_sf"/>
</dbReference>
<evidence type="ECO:0000313" key="2">
    <source>
        <dbReference type="Proteomes" id="UP000067444"/>
    </source>
</evidence>
<organism evidence="1 2">
    <name type="scientific">Octadecabacter temperatus</name>
    <dbReference type="NCBI Taxonomy" id="1458307"/>
    <lineage>
        <taxon>Bacteria</taxon>
        <taxon>Pseudomonadati</taxon>
        <taxon>Pseudomonadota</taxon>
        <taxon>Alphaproteobacteria</taxon>
        <taxon>Rhodobacterales</taxon>
        <taxon>Roseobacteraceae</taxon>
        <taxon>Octadecabacter</taxon>
    </lineage>
</organism>
<dbReference type="EMBL" id="CP012160">
    <property type="protein sequence ID" value="AKS44788.1"/>
    <property type="molecule type" value="Genomic_DNA"/>
</dbReference>
<proteinExistence type="predicted"/>
<dbReference type="InterPro" id="IPR053147">
    <property type="entry name" value="Hsp_HslJ-like"/>
</dbReference>